<dbReference type="FunFam" id="3.40.50.300:FF:000299">
    <property type="entry name" value="ABC transporter ATP-binding protein/permease"/>
    <property type="match status" value="1"/>
</dbReference>
<keyword evidence="4 9" id="KW-0812">Transmembrane</keyword>
<dbReference type="RefSeq" id="WP_151754471.1">
    <property type="nucleotide sequence ID" value="NZ_BKZW01000001.1"/>
</dbReference>
<dbReference type="InterPro" id="IPR011527">
    <property type="entry name" value="ABC1_TM_dom"/>
</dbReference>
<dbReference type="PANTHER" id="PTHR43394:SF1">
    <property type="entry name" value="ATP-BINDING CASSETTE SUB-FAMILY B MEMBER 10, MITOCHONDRIAL"/>
    <property type="match status" value="1"/>
</dbReference>
<dbReference type="InterPro" id="IPR027417">
    <property type="entry name" value="P-loop_NTPase"/>
</dbReference>
<keyword evidence="7 9" id="KW-1133">Transmembrane helix</keyword>
<feature type="domain" description="ABC transporter" evidence="10">
    <location>
        <begin position="341"/>
        <end position="575"/>
    </location>
</feature>
<dbReference type="InterPro" id="IPR003593">
    <property type="entry name" value="AAA+_ATPase"/>
</dbReference>
<keyword evidence="3" id="KW-1003">Cell membrane</keyword>
<dbReference type="InterPro" id="IPR003439">
    <property type="entry name" value="ABC_transporter-like_ATP-bd"/>
</dbReference>
<dbReference type="GO" id="GO:0016887">
    <property type="term" value="F:ATP hydrolysis activity"/>
    <property type="evidence" value="ECO:0007669"/>
    <property type="project" value="InterPro"/>
</dbReference>
<keyword evidence="6" id="KW-0067">ATP-binding</keyword>
<dbReference type="GO" id="GO:0015421">
    <property type="term" value="F:ABC-type oligopeptide transporter activity"/>
    <property type="evidence" value="ECO:0007669"/>
    <property type="project" value="TreeGrafter"/>
</dbReference>
<gene>
    <name evidence="12" type="ORF">KDW_04860</name>
</gene>
<dbReference type="EMBL" id="BKZW01000001">
    <property type="protein sequence ID" value="GER86324.1"/>
    <property type="molecule type" value="Genomic_DNA"/>
</dbReference>
<evidence type="ECO:0000256" key="7">
    <source>
        <dbReference type="ARBA" id="ARBA00022989"/>
    </source>
</evidence>
<organism evidence="12 13">
    <name type="scientific">Dictyobacter vulcani</name>
    <dbReference type="NCBI Taxonomy" id="2607529"/>
    <lineage>
        <taxon>Bacteria</taxon>
        <taxon>Bacillati</taxon>
        <taxon>Chloroflexota</taxon>
        <taxon>Ktedonobacteria</taxon>
        <taxon>Ktedonobacterales</taxon>
        <taxon>Dictyobacteraceae</taxon>
        <taxon>Dictyobacter</taxon>
    </lineage>
</organism>
<dbReference type="GO" id="GO:0004386">
    <property type="term" value="F:helicase activity"/>
    <property type="evidence" value="ECO:0007669"/>
    <property type="project" value="UniProtKB-KW"/>
</dbReference>
<reference evidence="12 13" key="1">
    <citation type="submission" date="2019-10" db="EMBL/GenBank/DDBJ databases">
        <title>Dictyobacter vulcani sp. nov., within the class Ktedonobacteria, isolated from soil of volcanic Mt. Zao.</title>
        <authorList>
            <person name="Zheng Y."/>
            <person name="Wang C.M."/>
            <person name="Sakai Y."/>
            <person name="Abe K."/>
            <person name="Yokota A."/>
            <person name="Yabe S."/>
        </authorList>
    </citation>
    <scope>NUCLEOTIDE SEQUENCE [LARGE SCALE GENOMIC DNA]</scope>
    <source>
        <strain evidence="12 13">W12</strain>
    </source>
</reference>
<dbReference type="SMART" id="SM00382">
    <property type="entry name" value="AAA"/>
    <property type="match status" value="1"/>
</dbReference>
<keyword evidence="12" id="KW-0347">Helicase</keyword>
<evidence type="ECO:0000256" key="5">
    <source>
        <dbReference type="ARBA" id="ARBA00022741"/>
    </source>
</evidence>
<accession>A0A5J4KC31</accession>
<dbReference type="GO" id="GO:0005524">
    <property type="term" value="F:ATP binding"/>
    <property type="evidence" value="ECO:0007669"/>
    <property type="project" value="UniProtKB-KW"/>
</dbReference>
<dbReference type="Gene3D" id="3.40.50.300">
    <property type="entry name" value="P-loop containing nucleotide triphosphate hydrolases"/>
    <property type="match status" value="1"/>
</dbReference>
<evidence type="ECO:0000256" key="2">
    <source>
        <dbReference type="ARBA" id="ARBA00022448"/>
    </source>
</evidence>
<protein>
    <submittedName>
        <fullName evidence="12">Helicase</fullName>
    </submittedName>
</protein>
<evidence type="ECO:0000256" key="6">
    <source>
        <dbReference type="ARBA" id="ARBA00022840"/>
    </source>
</evidence>
<keyword evidence="2" id="KW-0813">Transport</keyword>
<dbReference type="Pfam" id="PF00664">
    <property type="entry name" value="ABC_membrane"/>
    <property type="match status" value="1"/>
</dbReference>
<dbReference type="Gene3D" id="1.20.1560.10">
    <property type="entry name" value="ABC transporter type 1, transmembrane domain"/>
    <property type="match status" value="1"/>
</dbReference>
<evidence type="ECO:0000256" key="3">
    <source>
        <dbReference type="ARBA" id="ARBA00022475"/>
    </source>
</evidence>
<comment type="caution">
    <text evidence="12">The sequence shown here is derived from an EMBL/GenBank/DDBJ whole genome shotgun (WGS) entry which is preliminary data.</text>
</comment>
<evidence type="ECO:0000256" key="4">
    <source>
        <dbReference type="ARBA" id="ARBA00022692"/>
    </source>
</evidence>
<feature type="transmembrane region" description="Helical" evidence="9">
    <location>
        <begin position="51"/>
        <end position="73"/>
    </location>
</feature>
<dbReference type="PROSITE" id="PS50929">
    <property type="entry name" value="ABC_TM1F"/>
    <property type="match status" value="1"/>
</dbReference>
<dbReference type="AlphaFoldDB" id="A0A5J4KC31"/>
<feature type="transmembrane region" description="Helical" evidence="9">
    <location>
        <begin position="275"/>
        <end position="297"/>
    </location>
</feature>
<dbReference type="InterPro" id="IPR039421">
    <property type="entry name" value="Type_1_exporter"/>
</dbReference>
<sequence length="583" mass="64753">MLVLLRRYFALLATYLKPQWVGNLFLALFLLGNAGLQLLKPQLLKLFIDTALAHGISLTLLMIAFAFIGFALLNQGIAVADSYLGEYIAWTATNQLRSDLVAHCLSLDLSFHKERSPGELIERIDGDVDTLSHFFSRLIIQLGGNILLLCGILAIFFRIDWRAGLGASVYALMFLSILMIMRRRLIPLWVAQRQASAEFYGFLGERLEGTAEIRANGATTTTLRRFLRQLHAWFPITYKTRMSETRMFIINFAVIASSMILTLMLGAYLRSLNPAAITIGTIFAMYTYTFMLVGPIWTIQTQLQDLQQVEACIQRIHELLSTTSRLRDGSGATFRHGPLALEFEHVTFGYEDDMPVLRDLNVAVQPGHVLGILGRTGSGKTTLARLIFRLYDAQQGSVRLDGVPIQQAHLQTLRQHIGLVTQDVQLFQASVRDNLTFFNREISDERILAAITSLGLSMWYQSLPSGLDTVLPTGGGGLSAGEAQLLAFTRIFLQDPGIIILDEATSRLDPATAALLEKAIDTLLDGRTAIIIAHRLSTIQRADEILILEDGAVLEYGSYNTLAHDSSSRLFHLLQVGLEEVLA</sequence>
<dbReference type="Pfam" id="PF00005">
    <property type="entry name" value="ABC_tran"/>
    <property type="match status" value="1"/>
</dbReference>
<dbReference type="PANTHER" id="PTHR43394">
    <property type="entry name" value="ATP-DEPENDENT PERMEASE MDL1, MITOCHONDRIAL"/>
    <property type="match status" value="1"/>
</dbReference>
<dbReference type="PROSITE" id="PS50893">
    <property type="entry name" value="ABC_TRANSPORTER_2"/>
    <property type="match status" value="1"/>
</dbReference>
<keyword evidence="13" id="KW-1185">Reference proteome</keyword>
<evidence type="ECO:0000313" key="13">
    <source>
        <dbReference type="Proteomes" id="UP000326912"/>
    </source>
</evidence>
<feature type="transmembrane region" description="Helical" evidence="9">
    <location>
        <begin position="138"/>
        <end position="157"/>
    </location>
</feature>
<feature type="domain" description="ABC transmembrane type-1" evidence="11">
    <location>
        <begin position="24"/>
        <end position="308"/>
    </location>
</feature>
<evidence type="ECO:0000256" key="9">
    <source>
        <dbReference type="SAM" id="Phobius"/>
    </source>
</evidence>
<keyword evidence="5" id="KW-0547">Nucleotide-binding</keyword>
<evidence type="ECO:0000259" key="10">
    <source>
        <dbReference type="PROSITE" id="PS50893"/>
    </source>
</evidence>
<feature type="transmembrane region" description="Helical" evidence="9">
    <location>
        <begin position="163"/>
        <end position="181"/>
    </location>
</feature>
<evidence type="ECO:0000256" key="1">
    <source>
        <dbReference type="ARBA" id="ARBA00004651"/>
    </source>
</evidence>
<dbReference type="GO" id="GO:0005886">
    <property type="term" value="C:plasma membrane"/>
    <property type="evidence" value="ECO:0007669"/>
    <property type="project" value="UniProtKB-SubCell"/>
</dbReference>
<keyword evidence="12" id="KW-0378">Hydrolase</keyword>
<dbReference type="SUPFAM" id="SSF90123">
    <property type="entry name" value="ABC transporter transmembrane region"/>
    <property type="match status" value="1"/>
</dbReference>
<dbReference type="CDD" id="cd07346">
    <property type="entry name" value="ABC_6TM_exporters"/>
    <property type="match status" value="1"/>
</dbReference>
<feature type="transmembrane region" description="Helical" evidence="9">
    <location>
        <begin position="20"/>
        <end position="39"/>
    </location>
</feature>
<evidence type="ECO:0000256" key="8">
    <source>
        <dbReference type="ARBA" id="ARBA00023136"/>
    </source>
</evidence>
<keyword evidence="8 9" id="KW-0472">Membrane</keyword>
<dbReference type="SUPFAM" id="SSF52540">
    <property type="entry name" value="P-loop containing nucleoside triphosphate hydrolases"/>
    <property type="match status" value="1"/>
</dbReference>
<comment type="subcellular location">
    <subcellularLocation>
        <location evidence="1">Cell membrane</location>
        <topology evidence="1">Multi-pass membrane protein</topology>
    </subcellularLocation>
</comment>
<dbReference type="Proteomes" id="UP000326912">
    <property type="component" value="Unassembled WGS sequence"/>
</dbReference>
<evidence type="ECO:0000259" key="11">
    <source>
        <dbReference type="PROSITE" id="PS50929"/>
    </source>
</evidence>
<dbReference type="InterPro" id="IPR036640">
    <property type="entry name" value="ABC1_TM_sf"/>
</dbReference>
<name>A0A5J4KC31_9CHLR</name>
<evidence type="ECO:0000313" key="12">
    <source>
        <dbReference type="EMBL" id="GER86324.1"/>
    </source>
</evidence>
<feature type="transmembrane region" description="Helical" evidence="9">
    <location>
        <begin position="248"/>
        <end position="269"/>
    </location>
</feature>
<proteinExistence type="predicted"/>